<feature type="transmembrane region" description="Helical" evidence="7">
    <location>
        <begin position="232"/>
        <end position="254"/>
    </location>
</feature>
<organism evidence="9 10">
    <name type="scientific">Leucobacter muris</name>
    <dbReference type="NCBI Taxonomy" id="1935379"/>
    <lineage>
        <taxon>Bacteria</taxon>
        <taxon>Bacillati</taxon>
        <taxon>Actinomycetota</taxon>
        <taxon>Actinomycetes</taxon>
        <taxon>Micrococcales</taxon>
        <taxon>Microbacteriaceae</taxon>
        <taxon>Leucobacter</taxon>
    </lineage>
</organism>
<dbReference type="NCBIfam" id="TIGR00711">
    <property type="entry name" value="efflux_EmrB"/>
    <property type="match status" value="1"/>
</dbReference>
<feature type="transmembrane region" description="Helical" evidence="7">
    <location>
        <begin position="365"/>
        <end position="392"/>
    </location>
</feature>
<evidence type="ECO:0000256" key="7">
    <source>
        <dbReference type="SAM" id="Phobius"/>
    </source>
</evidence>
<feature type="transmembrane region" description="Helical" evidence="7">
    <location>
        <begin position="140"/>
        <end position="159"/>
    </location>
</feature>
<gene>
    <name evidence="9" type="ORF">Leucomu_14250</name>
</gene>
<feature type="transmembrane region" description="Helical" evidence="7">
    <location>
        <begin position="340"/>
        <end position="359"/>
    </location>
</feature>
<dbReference type="Gene3D" id="1.20.1250.20">
    <property type="entry name" value="MFS general substrate transporter like domains"/>
    <property type="match status" value="1"/>
</dbReference>
<evidence type="ECO:0000256" key="6">
    <source>
        <dbReference type="ARBA" id="ARBA00023136"/>
    </source>
</evidence>
<keyword evidence="4 7" id="KW-0812">Transmembrane</keyword>
<evidence type="ECO:0000256" key="4">
    <source>
        <dbReference type="ARBA" id="ARBA00022692"/>
    </source>
</evidence>
<dbReference type="PANTHER" id="PTHR42718">
    <property type="entry name" value="MAJOR FACILITATOR SUPERFAMILY MULTIDRUG TRANSPORTER MFSC"/>
    <property type="match status" value="1"/>
</dbReference>
<sequence>MNSAQPSNTPEIRPWPALWSLVLGFFMILVDTTIVSVANPSIMRGLDTTMVATLWATSAYLLAYAVPLLITGRLGDRFGPRRVYLVGLTVFTLSSLACGLADGVETLIAARVFQGLGASLMTPQTMAVITRIFPPRERGAAMAVWGVTAGAATLVGPILGGFLVDAWGWEWIFFINVPVGVIAFVLAMRFVPVLPTNAHRFDWLGVLLSALGMFLLVFGIQEGESFDWGVIWGPVTVWSLIIAGAVVLALFVLWQWRQRGEPLIPLEIFRDRNFSVGSAVIVTVGFSVTGMSLPLMLYLQLVQGLTPTQSALMMVPMAVLSIVLARPVGRLIDRRDPRLLPVLGLLLVAVGLACYFFMARPETPIWLLLIPSAVLGFGNAFMWGPLASITTFGLSQQLAGAGSGVYNTSRQVGAVLGSAAMAAFMGSRIAAKLGPEVADAAGGAGTEGGGGSGALPAALHDGFAAAMGESILMPMGVIVIGALIALLFAPRPARTGGVRLPVER</sequence>
<dbReference type="Pfam" id="PF07690">
    <property type="entry name" value="MFS_1"/>
    <property type="match status" value="1"/>
</dbReference>
<dbReference type="PANTHER" id="PTHR42718:SF42">
    <property type="entry name" value="EXPORT PROTEIN"/>
    <property type="match status" value="1"/>
</dbReference>
<feature type="transmembrane region" description="Helical" evidence="7">
    <location>
        <begin position="203"/>
        <end position="220"/>
    </location>
</feature>
<feature type="transmembrane region" description="Helical" evidence="7">
    <location>
        <begin position="17"/>
        <end position="38"/>
    </location>
</feature>
<evidence type="ECO:0000256" key="3">
    <source>
        <dbReference type="ARBA" id="ARBA00022475"/>
    </source>
</evidence>
<feature type="transmembrane region" description="Helical" evidence="7">
    <location>
        <begin position="412"/>
        <end position="431"/>
    </location>
</feature>
<evidence type="ECO:0000313" key="9">
    <source>
        <dbReference type="EMBL" id="QAB18917.1"/>
    </source>
</evidence>
<dbReference type="SUPFAM" id="SSF103473">
    <property type="entry name" value="MFS general substrate transporter"/>
    <property type="match status" value="1"/>
</dbReference>
<comment type="subcellular location">
    <subcellularLocation>
        <location evidence="1">Cell membrane</location>
        <topology evidence="1">Multi-pass membrane protein</topology>
    </subcellularLocation>
</comment>
<dbReference type="Gene3D" id="1.20.1720.10">
    <property type="entry name" value="Multidrug resistance protein D"/>
    <property type="match status" value="1"/>
</dbReference>
<evidence type="ECO:0000259" key="8">
    <source>
        <dbReference type="PROSITE" id="PS50850"/>
    </source>
</evidence>
<name>A0ABX5QIJ3_9MICO</name>
<accession>A0ABX5QIJ3</accession>
<feature type="transmembrane region" description="Helical" evidence="7">
    <location>
        <begin position="171"/>
        <end position="191"/>
    </location>
</feature>
<dbReference type="PROSITE" id="PS50850">
    <property type="entry name" value="MFS"/>
    <property type="match status" value="1"/>
</dbReference>
<keyword evidence="5 7" id="KW-1133">Transmembrane helix</keyword>
<dbReference type="CDD" id="cd17321">
    <property type="entry name" value="MFS_MMR_MDR_like"/>
    <property type="match status" value="1"/>
</dbReference>
<proteinExistence type="predicted"/>
<dbReference type="InterPro" id="IPR036259">
    <property type="entry name" value="MFS_trans_sf"/>
</dbReference>
<feature type="domain" description="Major facilitator superfamily (MFS) profile" evidence="8">
    <location>
        <begin position="17"/>
        <end position="493"/>
    </location>
</feature>
<keyword evidence="2" id="KW-0813">Transport</keyword>
<protein>
    <submittedName>
        <fullName evidence="9">DHA2 family efflux MFS transporter permease subunit</fullName>
    </submittedName>
</protein>
<dbReference type="InterPro" id="IPR011701">
    <property type="entry name" value="MFS"/>
</dbReference>
<feature type="transmembrane region" description="Helical" evidence="7">
    <location>
        <begin position="471"/>
        <end position="489"/>
    </location>
</feature>
<dbReference type="InterPro" id="IPR004638">
    <property type="entry name" value="EmrB-like"/>
</dbReference>
<keyword evidence="3" id="KW-1003">Cell membrane</keyword>
<feature type="transmembrane region" description="Helical" evidence="7">
    <location>
        <begin position="311"/>
        <end position="328"/>
    </location>
</feature>
<dbReference type="Proteomes" id="UP000285768">
    <property type="component" value="Chromosome"/>
</dbReference>
<evidence type="ECO:0000313" key="10">
    <source>
        <dbReference type="Proteomes" id="UP000285768"/>
    </source>
</evidence>
<feature type="transmembrane region" description="Helical" evidence="7">
    <location>
        <begin position="50"/>
        <end position="70"/>
    </location>
</feature>
<feature type="transmembrane region" description="Helical" evidence="7">
    <location>
        <begin position="274"/>
        <end position="299"/>
    </location>
</feature>
<evidence type="ECO:0000256" key="2">
    <source>
        <dbReference type="ARBA" id="ARBA00022448"/>
    </source>
</evidence>
<keyword evidence="6 7" id="KW-0472">Membrane</keyword>
<evidence type="ECO:0000256" key="5">
    <source>
        <dbReference type="ARBA" id="ARBA00022989"/>
    </source>
</evidence>
<reference evidence="9 10" key="1">
    <citation type="submission" date="2019-01" db="EMBL/GenBank/DDBJ databases">
        <title>Leucobacter muris sp. nov. isolated from the nose of a laboratory mouse.</title>
        <authorList>
            <person name="Benga L."/>
            <person name="Sproeer C."/>
            <person name="Schumann P."/>
            <person name="Verbarg S."/>
            <person name="Bunk B."/>
            <person name="Engelhardt E."/>
            <person name="Benten P.M."/>
            <person name="Sager M."/>
        </authorList>
    </citation>
    <scope>NUCLEOTIDE SEQUENCE [LARGE SCALE GENOMIC DNA]</scope>
    <source>
        <strain evidence="9 10">DSM 101948</strain>
    </source>
</reference>
<dbReference type="InterPro" id="IPR020846">
    <property type="entry name" value="MFS_dom"/>
</dbReference>
<evidence type="ECO:0000256" key="1">
    <source>
        <dbReference type="ARBA" id="ARBA00004651"/>
    </source>
</evidence>
<feature type="transmembrane region" description="Helical" evidence="7">
    <location>
        <begin position="82"/>
        <end position="101"/>
    </location>
</feature>
<dbReference type="EMBL" id="CP035037">
    <property type="protein sequence ID" value="QAB18917.1"/>
    <property type="molecule type" value="Genomic_DNA"/>
</dbReference>
<keyword evidence="10" id="KW-1185">Reference proteome</keyword>